<proteinExistence type="predicted"/>
<organism evidence="1 2">
    <name type="scientific">Spodoptera exigua</name>
    <name type="common">Beet armyworm</name>
    <name type="synonym">Noctua fulgens</name>
    <dbReference type="NCBI Taxonomy" id="7107"/>
    <lineage>
        <taxon>Eukaryota</taxon>
        <taxon>Metazoa</taxon>
        <taxon>Ecdysozoa</taxon>
        <taxon>Arthropoda</taxon>
        <taxon>Hexapoda</taxon>
        <taxon>Insecta</taxon>
        <taxon>Pterygota</taxon>
        <taxon>Neoptera</taxon>
        <taxon>Endopterygota</taxon>
        <taxon>Lepidoptera</taxon>
        <taxon>Glossata</taxon>
        <taxon>Ditrysia</taxon>
        <taxon>Noctuoidea</taxon>
        <taxon>Noctuidae</taxon>
        <taxon>Amphipyrinae</taxon>
        <taxon>Spodoptera</taxon>
    </lineage>
</organism>
<gene>
    <name evidence="1" type="ORF">HW555_005110</name>
</gene>
<keyword evidence="2" id="KW-1185">Reference proteome</keyword>
<dbReference type="Proteomes" id="UP000648187">
    <property type="component" value="Unassembled WGS sequence"/>
</dbReference>
<evidence type="ECO:0000313" key="1">
    <source>
        <dbReference type="EMBL" id="KAF9417965.1"/>
    </source>
</evidence>
<comment type="caution">
    <text evidence="1">The sequence shown here is derived from an EMBL/GenBank/DDBJ whole genome shotgun (WGS) entry which is preliminary data.</text>
</comment>
<accession>A0A835L5R6</accession>
<reference evidence="1" key="1">
    <citation type="submission" date="2020-08" db="EMBL/GenBank/DDBJ databases">
        <title>Spodoptera exigua strain:BAW_Kor-Di-RS1 Genome sequencing and assembly.</title>
        <authorList>
            <person name="Kim J."/>
            <person name="Nam H.Y."/>
            <person name="Kwon M."/>
            <person name="Choi J.H."/>
            <person name="Cho S.R."/>
            <person name="Kim G.-H."/>
        </authorList>
    </citation>
    <scope>NUCLEOTIDE SEQUENCE</scope>
    <source>
        <strain evidence="1">BAW_Kor-Di-RS1</strain>
        <tissue evidence="1">Whole-body</tissue>
    </source>
</reference>
<dbReference type="EMBL" id="JACKWZ010000063">
    <property type="protein sequence ID" value="KAF9417965.1"/>
    <property type="molecule type" value="Genomic_DNA"/>
</dbReference>
<protein>
    <submittedName>
        <fullName evidence="1">Uncharacterized protein</fullName>
    </submittedName>
</protein>
<name>A0A835L5R6_SPOEX</name>
<sequence length="217" mass="25220">MQLSFHIPPISIRNFRKANWLAYKNHLEKEFNNFILPSDPQKGYDSFVKTINDAADLFIPYLKLNQNPTSKFISKPYWSSELSHVVAQRRLALSKFRRNPTVQNLDILKNRIHTAQRLIRIAKRSHWQEFCSSIDHNTSPSEMWHKLKWIKGYRSPRQYVDVTDRGLSNGIGIVRDQHPEPVAEHDLRSVELLKAQIGYVSTIIGSEQRQGNAMSPT</sequence>
<evidence type="ECO:0000313" key="2">
    <source>
        <dbReference type="Proteomes" id="UP000648187"/>
    </source>
</evidence>
<dbReference type="AlphaFoldDB" id="A0A835L5R6"/>